<dbReference type="EMBL" id="JAVREM010000021">
    <property type="protein sequence ID" value="MDT0320168.1"/>
    <property type="molecule type" value="Genomic_DNA"/>
</dbReference>
<evidence type="ECO:0000256" key="1">
    <source>
        <dbReference type="SAM" id="Phobius"/>
    </source>
</evidence>
<keyword evidence="1" id="KW-0472">Membrane</keyword>
<dbReference type="RefSeq" id="WP_311599945.1">
    <property type="nucleotide sequence ID" value="NZ_JAVREM010000021.1"/>
</dbReference>
<keyword evidence="3" id="KW-1185">Reference proteome</keyword>
<keyword evidence="1" id="KW-0812">Transmembrane</keyword>
<evidence type="ECO:0000313" key="3">
    <source>
        <dbReference type="Proteomes" id="UP001183420"/>
    </source>
</evidence>
<feature type="transmembrane region" description="Helical" evidence="1">
    <location>
        <begin position="87"/>
        <end position="112"/>
    </location>
</feature>
<keyword evidence="1" id="KW-1133">Transmembrane helix</keyword>
<proteinExistence type="predicted"/>
<protein>
    <submittedName>
        <fullName evidence="2">Uncharacterized protein</fullName>
    </submittedName>
</protein>
<sequence length="132" mass="14630">MDEVVDVDRVRWAVLLNVPSIHETDSRRMISPKRTQSAQVHPFELAGTPERLIERLLSPPALQDGVGLALRVELADALPQALQRRAVLALFLPLLLALLWCVSRSVSIGVLLRAHVYSISSNSAQIVRPTPR</sequence>
<dbReference type="Proteomes" id="UP001183420">
    <property type="component" value="Unassembled WGS sequence"/>
</dbReference>
<evidence type="ECO:0000313" key="2">
    <source>
        <dbReference type="EMBL" id="MDT0320168.1"/>
    </source>
</evidence>
<reference evidence="3" key="1">
    <citation type="submission" date="2023-07" db="EMBL/GenBank/DDBJ databases">
        <title>30 novel species of actinomycetes from the DSMZ collection.</title>
        <authorList>
            <person name="Nouioui I."/>
        </authorList>
    </citation>
    <scope>NUCLEOTIDE SEQUENCE [LARGE SCALE GENOMIC DNA]</scope>
    <source>
        <strain evidence="3">DSM 44918</strain>
    </source>
</reference>
<gene>
    <name evidence="2" type="ORF">RNC47_17685</name>
</gene>
<comment type="caution">
    <text evidence="2">The sequence shown here is derived from an EMBL/GenBank/DDBJ whole genome shotgun (WGS) entry which is preliminary data.</text>
</comment>
<organism evidence="2 3">
    <name type="scientific">Streptomyces millisiae</name>
    <dbReference type="NCBI Taxonomy" id="3075542"/>
    <lineage>
        <taxon>Bacteria</taxon>
        <taxon>Bacillati</taxon>
        <taxon>Actinomycetota</taxon>
        <taxon>Actinomycetes</taxon>
        <taxon>Kitasatosporales</taxon>
        <taxon>Streptomycetaceae</taxon>
        <taxon>Streptomyces</taxon>
    </lineage>
</organism>
<name>A0ABU2LRE8_9ACTN</name>
<accession>A0ABU2LRE8</accession>